<comment type="similarity">
    <text evidence="2 7">Belongs to the ExbD/TolR family.</text>
</comment>
<gene>
    <name evidence="9" type="ORF">SAMN06297280_2363</name>
</gene>
<dbReference type="AlphaFoldDB" id="A0A285IZB5"/>
<dbReference type="EMBL" id="OBEB01000004">
    <property type="protein sequence ID" value="SNY53312.1"/>
    <property type="molecule type" value="Genomic_DNA"/>
</dbReference>
<reference evidence="10" key="1">
    <citation type="submission" date="2017-09" db="EMBL/GenBank/DDBJ databases">
        <authorList>
            <person name="Varghese N."/>
            <person name="Submissions S."/>
        </authorList>
    </citation>
    <scope>NUCLEOTIDE SEQUENCE [LARGE SCALE GENOMIC DNA]</scope>
    <source>
        <strain evidence="10">CGMCC 1.12461</strain>
    </source>
</reference>
<dbReference type="GO" id="GO:0015031">
    <property type="term" value="P:protein transport"/>
    <property type="evidence" value="ECO:0007669"/>
    <property type="project" value="UniProtKB-KW"/>
</dbReference>
<keyword evidence="7" id="KW-0653">Protein transport</keyword>
<evidence type="ECO:0000256" key="7">
    <source>
        <dbReference type="RuleBase" id="RU003879"/>
    </source>
</evidence>
<evidence type="ECO:0000256" key="8">
    <source>
        <dbReference type="SAM" id="Phobius"/>
    </source>
</evidence>
<organism evidence="9 10">
    <name type="scientific">Arsukibacterium tuosuense</name>
    <dbReference type="NCBI Taxonomy" id="1323745"/>
    <lineage>
        <taxon>Bacteria</taxon>
        <taxon>Pseudomonadati</taxon>
        <taxon>Pseudomonadota</taxon>
        <taxon>Gammaproteobacteria</taxon>
        <taxon>Chromatiales</taxon>
        <taxon>Chromatiaceae</taxon>
        <taxon>Arsukibacterium</taxon>
    </lineage>
</organism>
<keyword evidence="6 8" id="KW-0472">Membrane</keyword>
<dbReference type="Pfam" id="PF02472">
    <property type="entry name" value="ExbD"/>
    <property type="match status" value="1"/>
</dbReference>
<dbReference type="Proteomes" id="UP000219353">
    <property type="component" value="Unassembled WGS sequence"/>
</dbReference>
<dbReference type="InterPro" id="IPR003400">
    <property type="entry name" value="ExbD"/>
</dbReference>
<evidence type="ECO:0000256" key="4">
    <source>
        <dbReference type="ARBA" id="ARBA00022692"/>
    </source>
</evidence>
<sequence>MKQSFRAKRMLKQNQRLAQSSKLNLVALMDIFTILVFFLMVNQSDVVVLPSNKDMSLPQSVSEQLPREQVLLTVTGNGVLVQGKPVWRGDWQQAPELWQEALTTAVQQELQYLASRAAPLPAEQQAVGRPLTILADAATSYAVLRRLMAICAATEYRDVSLAVEQRSSALEAKP</sequence>
<feature type="transmembrane region" description="Helical" evidence="8">
    <location>
        <begin position="21"/>
        <end position="41"/>
    </location>
</feature>
<evidence type="ECO:0000256" key="1">
    <source>
        <dbReference type="ARBA" id="ARBA00004162"/>
    </source>
</evidence>
<comment type="subcellular location">
    <subcellularLocation>
        <location evidence="1">Cell membrane</location>
        <topology evidence="1">Single-pass membrane protein</topology>
    </subcellularLocation>
    <subcellularLocation>
        <location evidence="7">Cell membrane</location>
        <topology evidence="7">Single-pass type II membrane protein</topology>
    </subcellularLocation>
</comment>
<evidence type="ECO:0000313" key="9">
    <source>
        <dbReference type="EMBL" id="SNY53312.1"/>
    </source>
</evidence>
<keyword evidence="4 7" id="KW-0812">Transmembrane</keyword>
<evidence type="ECO:0000313" key="10">
    <source>
        <dbReference type="Proteomes" id="UP000219353"/>
    </source>
</evidence>
<keyword evidence="5 8" id="KW-1133">Transmembrane helix</keyword>
<proteinExistence type="inferred from homology"/>
<evidence type="ECO:0000256" key="5">
    <source>
        <dbReference type="ARBA" id="ARBA00022989"/>
    </source>
</evidence>
<evidence type="ECO:0000256" key="6">
    <source>
        <dbReference type="ARBA" id="ARBA00023136"/>
    </source>
</evidence>
<keyword evidence="3" id="KW-1003">Cell membrane</keyword>
<protein>
    <submittedName>
        <fullName evidence="9">Biopolymer transport protein ExbD</fullName>
    </submittedName>
</protein>
<dbReference type="GO" id="GO:0022857">
    <property type="term" value="F:transmembrane transporter activity"/>
    <property type="evidence" value="ECO:0007669"/>
    <property type="project" value="InterPro"/>
</dbReference>
<evidence type="ECO:0000256" key="2">
    <source>
        <dbReference type="ARBA" id="ARBA00005811"/>
    </source>
</evidence>
<keyword evidence="7" id="KW-0813">Transport</keyword>
<keyword evidence="10" id="KW-1185">Reference proteome</keyword>
<dbReference type="OrthoDB" id="5294637at2"/>
<dbReference type="GO" id="GO:0005886">
    <property type="term" value="C:plasma membrane"/>
    <property type="evidence" value="ECO:0007669"/>
    <property type="project" value="UniProtKB-SubCell"/>
</dbReference>
<dbReference type="RefSeq" id="WP_097111590.1">
    <property type="nucleotide sequence ID" value="NZ_OBEB01000004.1"/>
</dbReference>
<name>A0A285IZB5_9GAMM</name>
<accession>A0A285IZB5</accession>
<evidence type="ECO:0000256" key="3">
    <source>
        <dbReference type="ARBA" id="ARBA00022475"/>
    </source>
</evidence>